<gene>
    <name evidence="3" type="ORF">FSP39_004139</name>
</gene>
<dbReference type="GO" id="GO:0008061">
    <property type="term" value="F:chitin binding"/>
    <property type="evidence" value="ECO:0007669"/>
    <property type="project" value="InterPro"/>
</dbReference>
<evidence type="ECO:0000313" key="3">
    <source>
        <dbReference type="EMBL" id="KAK3083851.1"/>
    </source>
</evidence>
<evidence type="ECO:0000259" key="1">
    <source>
        <dbReference type="PROSITE" id="PS50234"/>
    </source>
</evidence>
<dbReference type="CDD" id="cd01450">
    <property type="entry name" value="vWFA_subfamily_ECM"/>
    <property type="match status" value="1"/>
</dbReference>
<evidence type="ECO:0000259" key="2">
    <source>
        <dbReference type="PROSITE" id="PS50940"/>
    </source>
</evidence>
<dbReference type="EMBL" id="VSWD01000013">
    <property type="protein sequence ID" value="KAK3083851.1"/>
    <property type="molecule type" value="Genomic_DNA"/>
</dbReference>
<protein>
    <submittedName>
        <fullName evidence="3">Uncharacterized protein</fullName>
    </submittedName>
</protein>
<dbReference type="InterPro" id="IPR002557">
    <property type="entry name" value="Chitin-bd_dom"/>
</dbReference>
<dbReference type="PROSITE" id="PS50940">
    <property type="entry name" value="CHIT_BIND_II"/>
    <property type="match status" value="1"/>
</dbReference>
<dbReference type="PROSITE" id="PS50234">
    <property type="entry name" value="VWFA"/>
    <property type="match status" value="1"/>
</dbReference>
<dbReference type="Gene3D" id="3.40.50.410">
    <property type="entry name" value="von Willebrand factor, type A domain"/>
    <property type="match status" value="1"/>
</dbReference>
<feature type="domain" description="Chitin-binding type-2" evidence="2">
    <location>
        <begin position="208"/>
        <end position="272"/>
    </location>
</feature>
<reference evidence="3" key="1">
    <citation type="submission" date="2019-08" db="EMBL/GenBank/DDBJ databases">
        <title>The improved chromosome-level genome for the pearl oyster Pinctada fucata martensii using PacBio sequencing and Hi-C.</title>
        <authorList>
            <person name="Zheng Z."/>
        </authorList>
    </citation>
    <scope>NUCLEOTIDE SEQUENCE</scope>
    <source>
        <strain evidence="3">ZZ-2019</strain>
        <tissue evidence="3">Adductor muscle</tissue>
    </source>
</reference>
<dbReference type="SMART" id="SM00327">
    <property type="entry name" value="VWA"/>
    <property type="match status" value="1"/>
</dbReference>
<dbReference type="InterPro" id="IPR050525">
    <property type="entry name" value="ECM_Assembly_Org"/>
</dbReference>
<dbReference type="InterPro" id="IPR036508">
    <property type="entry name" value="Chitin-bd_dom_sf"/>
</dbReference>
<dbReference type="SMART" id="SM00494">
    <property type="entry name" value="ChtBD2"/>
    <property type="match status" value="2"/>
</dbReference>
<accession>A0AA88XF19</accession>
<dbReference type="Proteomes" id="UP001186944">
    <property type="component" value="Unassembled WGS sequence"/>
</dbReference>
<dbReference type="InterPro" id="IPR002035">
    <property type="entry name" value="VWF_A"/>
</dbReference>
<organism evidence="3 4">
    <name type="scientific">Pinctada imbricata</name>
    <name type="common">Atlantic pearl-oyster</name>
    <name type="synonym">Pinctada martensii</name>
    <dbReference type="NCBI Taxonomy" id="66713"/>
    <lineage>
        <taxon>Eukaryota</taxon>
        <taxon>Metazoa</taxon>
        <taxon>Spiralia</taxon>
        <taxon>Lophotrochozoa</taxon>
        <taxon>Mollusca</taxon>
        <taxon>Bivalvia</taxon>
        <taxon>Autobranchia</taxon>
        <taxon>Pteriomorphia</taxon>
        <taxon>Pterioida</taxon>
        <taxon>Pterioidea</taxon>
        <taxon>Pteriidae</taxon>
        <taxon>Pinctada</taxon>
    </lineage>
</organism>
<sequence length="582" mass="62071">FVIDGSESISDANYKIVINFVTENIKPFEIASDKIQLAALSFSRNVTHKIPIVQNQTEQNFESLLSKFERQRMTTNTDVALREMRQILDNSTMTSRVGILLTDGESYDFAKTLSEASMARASGIEMVAIGINVMSGSAADKELNFITGNTDNVILLSSYQHLGNITQVKAIKDLLCREVTTTTTTSTTTTSTTTPRPTAPPSTAKILTGPCEGCKISNGFGYNPFTGDCTQYVLCFPNGTVEAYKVKSCGFGQFWSQEKVTCVLPASSDCPSDPCSGQVDGATLPMSGHCRGYWTCLGGSSVGLCCNIGQEFVSGSGCVADTDSSCNDICESNQTSSGPCNLSADPDPNYFLVTVPGSGSVRRKCAPGSQFDALSCGCSIIVALPSTTGSPVCSPMVYHGNDGKVYDLYNEIPVGISNVVINTNTATFFGNGEMLIWRLANYDFHNTLVIRFSITVSASSTSTLEQVLTNCYHTDGAVMPPSIDIRVVRNAANSQIIHTLITADNAYSLTSNIQNGATVEVIYAYDGRTFAAYAGGTEVSTPASGDIKMRQSSMVLGRPSVLGQGVGYLNGIVTGVCFQTDK</sequence>
<evidence type="ECO:0000313" key="4">
    <source>
        <dbReference type="Proteomes" id="UP001186944"/>
    </source>
</evidence>
<dbReference type="SUPFAM" id="SSF53300">
    <property type="entry name" value="vWA-like"/>
    <property type="match status" value="1"/>
</dbReference>
<feature type="domain" description="VWFA" evidence="1">
    <location>
        <begin position="1"/>
        <end position="179"/>
    </location>
</feature>
<dbReference type="InterPro" id="IPR036465">
    <property type="entry name" value="vWFA_dom_sf"/>
</dbReference>
<comment type="caution">
    <text evidence="3">The sequence shown here is derived from an EMBL/GenBank/DDBJ whole genome shotgun (WGS) entry which is preliminary data.</text>
</comment>
<dbReference type="GO" id="GO:0005576">
    <property type="term" value="C:extracellular region"/>
    <property type="evidence" value="ECO:0007669"/>
    <property type="project" value="InterPro"/>
</dbReference>
<name>A0AA88XF19_PINIB</name>
<proteinExistence type="predicted"/>
<dbReference type="Pfam" id="PF00092">
    <property type="entry name" value="VWA"/>
    <property type="match status" value="1"/>
</dbReference>
<dbReference type="SUPFAM" id="SSF57625">
    <property type="entry name" value="Invertebrate chitin-binding proteins"/>
    <property type="match status" value="1"/>
</dbReference>
<feature type="non-terminal residue" evidence="3">
    <location>
        <position position="1"/>
    </location>
</feature>
<keyword evidence="4" id="KW-1185">Reference proteome</keyword>
<dbReference type="PANTHER" id="PTHR24020">
    <property type="entry name" value="COLLAGEN ALPHA"/>
    <property type="match status" value="1"/>
</dbReference>
<dbReference type="AlphaFoldDB" id="A0AA88XF19"/>